<reference evidence="15" key="1">
    <citation type="journal article" date="2019" name="Int. J. Syst. Evol. Microbiol.">
        <title>The Global Catalogue of Microorganisms (GCM) 10K type strain sequencing project: providing services to taxonomists for standard genome sequencing and annotation.</title>
        <authorList>
            <consortium name="The Broad Institute Genomics Platform"/>
            <consortium name="The Broad Institute Genome Sequencing Center for Infectious Disease"/>
            <person name="Wu L."/>
            <person name="Ma J."/>
        </authorList>
    </citation>
    <scope>NUCLEOTIDE SEQUENCE [LARGE SCALE GENOMIC DNA]</scope>
    <source>
        <strain evidence="15">CCUG 46385</strain>
    </source>
</reference>
<keyword evidence="9 12" id="KW-0560">Oxidoreductase</keyword>
<keyword evidence="15" id="KW-1185">Reference proteome</keyword>
<comment type="function">
    <text evidence="2 12">Catalyzes the synthesis of 5,6-dihydrouridine (D), a modified base found in the D-loop of most tRNAs, via the reduction of the C5-C6 double bond in target uridines.</text>
</comment>
<keyword evidence="3" id="KW-0820">tRNA-binding</keyword>
<keyword evidence="7" id="KW-0521">NADP</keyword>
<keyword evidence="8" id="KW-0694">RNA-binding</keyword>
<dbReference type="InterPro" id="IPR013785">
    <property type="entry name" value="Aldolase_TIM"/>
</dbReference>
<dbReference type="PROSITE" id="PS01136">
    <property type="entry name" value="UPF0034"/>
    <property type="match status" value="1"/>
</dbReference>
<evidence type="ECO:0000256" key="4">
    <source>
        <dbReference type="ARBA" id="ARBA00022630"/>
    </source>
</evidence>
<comment type="catalytic activity">
    <reaction evidence="11">
        <text>a 5,6-dihydrouridine in tRNA + NAD(+) = a uridine in tRNA + NADH + H(+)</text>
        <dbReference type="Rhea" id="RHEA:54452"/>
        <dbReference type="Rhea" id="RHEA-COMP:13339"/>
        <dbReference type="Rhea" id="RHEA-COMP:13887"/>
        <dbReference type="ChEBI" id="CHEBI:15378"/>
        <dbReference type="ChEBI" id="CHEBI:57540"/>
        <dbReference type="ChEBI" id="CHEBI:57945"/>
        <dbReference type="ChEBI" id="CHEBI:65315"/>
        <dbReference type="ChEBI" id="CHEBI:74443"/>
    </reaction>
</comment>
<dbReference type="RefSeq" id="WP_379787720.1">
    <property type="nucleotide sequence ID" value="NZ_JBHSHL010000014.1"/>
</dbReference>
<evidence type="ECO:0000256" key="7">
    <source>
        <dbReference type="ARBA" id="ARBA00022857"/>
    </source>
</evidence>
<accession>A0ABV9QIQ4</accession>
<dbReference type="PANTHER" id="PTHR45846:SF1">
    <property type="entry name" value="TRNA-DIHYDROURIDINE(47) SYNTHASE [NAD(P)(+)]-LIKE"/>
    <property type="match status" value="1"/>
</dbReference>
<dbReference type="PIRSF" id="PIRSF006621">
    <property type="entry name" value="Dus"/>
    <property type="match status" value="1"/>
</dbReference>
<evidence type="ECO:0000256" key="3">
    <source>
        <dbReference type="ARBA" id="ARBA00022555"/>
    </source>
</evidence>
<evidence type="ECO:0000256" key="1">
    <source>
        <dbReference type="ARBA" id="ARBA00001917"/>
    </source>
</evidence>
<dbReference type="CDD" id="cd02801">
    <property type="entry name" value="DUS_like_FMN"/>
    <property type="match status" value="1"/>
</dbReference>
<dbReference type="Proteomes" id="UP001595916">
    <property type="component" value="Unassembled WGS sequence"/>
</dbReference>
<keyword evidence="4 12" id="KW-0285">Flavoprotein</keyword>
<name>A0ABV9QIQ4_9FIRM</name>
<keyword evidence="6 12" id="KW-0819">tRNA processing</keyword>
<dbReference type="Gene3D" id="1.10.1200.80">
    <property type="entry name" value="Putative flavin oxidoreducatase, domain 2"/>
    <property type="match status" value="1"/>
</dbReference>
<feature type="domain" description="DUS-like FMN-binding" evidence="13">
    <location>
        <begin position="14"/>
        <end position="313"/>
    </location>
</feature>
<dbReference type="Pfam" id="PF01207">
    <property type="entry name" value="Dus"/>
    <property type="match status" value="1"/>
</dbReference>
<dbReference type="EC" id="1.3.1.-" evidence="12"/>
<dbReference type="Gene3D" id="3.20.20.70">
    <property type="entry name" value="Aldolase class I"/>
    <property type="match status" value="1"/>
</dbReference>
<evidence type="ECO:0000256" key="9">
    <source>
        <dbReference type="ARBA" id="ARBA00023002"/>
    </source>
</evidence>
<comment type="caution">
    <text evidence="14">The sequence shown here is derived from an EMBL/GenBank/DDBJ whole genome shotgun (WGS) entry which is preliminary data.</text>
</comment>
<dbReference type="InterPro" id="IPR024036">
    <property type="entry name" value="tRNA-dHydroUridine_Synthase_C"/>
</dbReference>
<organism evidence="14 15">
    <name type="scientific">Filifactor villosus</name>
    <dbReference type="NCBI Taxonomy" id="29374"/>
    <lineage>
        <taxon>Bacteria</taxon>
        <taxon>Bacillati</taxon>
        <taxon>Bacillota</taxon>
        <taxon>Clostridia</taxon>
        <taxon>Peptostreptococcales</taxon>
        <taxon>Filifactoraceae</taxon>
        <taxon>Filifactor</taxon>
    </lineage>
</organism>
<evidence type="ECO:0000256" key="2">
    <source>
        <dbReference type="ARBA" id="ARBA00002790"/>
    </source>
</evidence>
<evidence type="ECO:0000256" key="6">
    <source>
        <dbReference type="ARBA" id="ARBA00022694"/>
    </source>
</evidence>
<proteinExistence type="inferred from homology"/>
<dbReference type="InterPro" id="IPR035587">
    <property type="entry name" value="DUS-like_FMN-bd"/>
</dbReference>
<dbReference type="InterPro" id="IPR001269">
    <property type="entry name" value="DUS_fam"/>
</dbReference>
<evidence type="ECO:0000256" key="8">
    <source>
        <dbReference type="ARBA" id="ARBA00022884"/>
    </source>
</evidence>
<evidence type="ECO:0000313" key="15">
    <source>
        <dbReference type="Proteomes" id="UP001595916"/>
    </source>
</evidence>
<evidence type="ECO:0000259" key="13">
    <source>
        <dbReference type="Pfam" id="PF01207"/>
    </source>
</evidence>
<dbReference type="InterPro" id="IPR004652">
    <property type="entry name" value="DusB-like"/>
</dbReference>
<dbReference type="InterPro" id="IPR018517">
    <property type="entry name" value="tRNA_hU_synthase_CS"/>
</dbReference>
<evidence type="ECO:0000256" key="11">
    <source>
        <dbReference type="ARBA" id="ARBA00048802"/>
    </source>
</evidence>
<comment type="catalytic activity">
    <reaction evidence="10">
        <text>a 5,6-dihydrouridine in tRNA + NADP(+) = a uridine in tRNA + NADPH + H(+)</text>
        <dbReference type="Rhea" id="RHEA:23624"/>
        <dbReference type="Rhea" id="RHEA-COMP:13339"/>
        <dbReference type="Rhea" id="RHEA-COMP:13887"/>
        <dbReference type="ChEBI" id="CHEBI:15378"/>
        <dbReference type="ChEBI" id="CHEBI:57783"/>
        <dbReference type="ChEBI" id="CHEBI:58349"/>
        <dbReference type="ChEBI" id="CHEBI:65315"/>
        <dbReference type="ChEBI" id="CHEBI:74443"/>
    </reaction>
</comment>
<dbReference type="PANTHER" id="PTHR45846">
    <property type="entry name" value="TRNA-DIHYDROURIDINE(47) SYNTHASE [NAD(P)(+)]-LIKE"/>
    <property type="match status" value="1"/>
</dbReference>
<dbReference type="SUPFAM" id="SSF51395">
    <property type="entry name" value="FMN-linked oxidoreductases"/>
    <property type="match status" value="1"/>
</dbReference>
<dbReference type="EMBL" id="JBHSHL010000014">
    <property type="protein sequence ID" value="MFC4804222.1"/>
    <property type="molecule type" value="Genomic_DNA"/>
</dbReference>
<sequence>MKIGNYTSKGNVFLAPMAGITDLPFRVMCKRHGASLVYTEMINAKALCYGDETTWKMLQTHPEEEDVAVQIFGNEKEFIAKAIRILEDLDRFVLIDINMGCPAPKIVKNFEGSALMKDPALAEEIITAAKKAAALPITVKFRKGWDERSINALEFAKMAQSAGADAVTIHGRTREEYYSGQADWEIIKKIKEILSIPVIGNGDIVSYQSYTERMDFSGVDAVMIGRGAQGNPFIFEEVQAKGKAKSDRSYELIEKTIREHYEMEISYKGEDKAVKEMRKHICWYIKSLPMAAKVRNQVNQMTDKTSVLQVLEEYFDYLRTDSRKQML</sequence>
<protein>
    <recommendedName>
        <fullName evidence="12">tRNA-dihydrouridine synthase</fullName>
        <ecNumber evidence="12">1.3.1.-</ecNumber>
    </recommendedName>
</protein>
<comment type="cofactor">
    <cofactor evidence="1 12">
        <name>FMN</name>
        <dbReference type="ChEBI" id="CHEBI:58210"/>
    </cofactor>
</comment>
<evidence type="ECO:0000256" key="10">
    <source>
        <dbReference type="ARBA" id="ARBA00048205"/>
    </source>
</evidence>
<evidence type="ECO:0000256" key="5">
    <source>
        <dbReference type="ARBA" id="ARBA00022643"/>
    </source>
</evidence>
<comment type="similarity">
    <text evidence="12">Belongs to the dus family.</text>
</comment>
<evidence type="ECO:0000313" key="14">
    <source>
        <dbReference type="EMBL" id="MFC4804222.1"/>
    </source>
</evidence>
<evidence type="ECO:0000256" key="12">
    <source>
        <dbReference type="PIRNR" id="PIRNR006621"/>
    </source>
</evidence>
<dbReference type="GO" id="GO:0016491">
    <property type="term" value="F:oxidoreductase activity"/>
    <property type="evidence" value="ECO:0007669"/>
    <property type="project" value="UniProtKB-KW"/>
</dbReference>
<keyword evidence="5 12" id="KW-0288">FMN</keyword>
<gene>
    <name evidence="14" type="primary">dusB</name>
    <name evidence="14" type="ORF">ACFO4R_03925</name>
</gene>
<dbReference type="NCBIfam" id="TIGR00737">
    <property type="entry name" value="nifR3_yhdG"/>
    <property type="match status" value="1"/>
</dbReference>